<dbReference type="CDD" id="cd02793">
    <property type="entry name" value="MopB_CT_DMSOR-BSOR-TMAOR"/>
    <property type="match status" value="1"/>
</dbReference>
<dbReference type="SUPFAM" id="SSF53706">
    <property type="entry name" value="Formate dehydrogenase/DMSO reductase, domains 1-3"/>
    <property type="match status" value="1"/>
</dbReference>
<evidence type="ECO:0000256" key="9">
    <source>
        <dbReference type="ARBA" id="ARBA00023002"/>
    </source>
</evidence>
<evidence type="ECO:0000313" key="16">
    <source>
        <dbReference type="Proteomes" id="UP001244552"/>
    </source>
</evidence>
<dbReference type="NCBIfam" id="TIGR00509">
    <property type="entry name" value="bisC_fam"/>
    <property type="match status" value="1"/>
</dbReference>
<keyword evidence="5" id="KW-0500">Molybdenum</keyword>
<feature type="compositionally biased region" description="Low complexity" evidence="10">
    <location>
        <begin position="416"/>
        <end position="425"/>
    </location>
</feature>
<evidence type="ECO:0000256" key="5">
    <source>
        <dbReference type="ARBA" id="ARBA00022505"/>
    </source>
</evidence>
<dbReference type="Gene3D" id="2.40.40.20">
    <property type="match status" value="1"/>
</dbReference>
<dbReference type="InterPro" id="IPR050612">
    <property type="entry name" value="Prok_Mopterin_Oxidored"/>
</dbReference>
<dbReference type="PROSITE" id="PS51318">
    <property type="entry name" value="TAT"/>
    <property type="match status" value="1"/>
</dbReference>
<keyword evidence="7 11" id="KW-0732">Signal</keyword>
<dbReference type="InterPro" id="IPR006657">
    <property type="entry name" value="MoPterin_dinucl-bd_dom"/>
</dbReference>
<proteinExistence type="inferred from homology"/>
<sequence length="827" mass="91160">MDASTTLSRRRFLTATSSLSALALAGTVLPGGIGRALAADGAAAAAGGAGEILTGSHWGAFYAKVEGGRFVGLRPWEKDYHPNKALAGVQDVVYSSSRIRYPMVRRAYLEKGPAAERDSRGGGDFVRVSWEKALDLVAGELKRLQEQDGPWSVYAGSYGWRSSGEIGNPQIMLTRLMNLTGGAVYSSSNYSKAALEGIMPYVVGSIDAAGPQTTYQSVVENTKLIVFWGSDPFKTNQIGFALPDHEEYKWFEDMKKAGIKAIFIDPINLDACKYLGAEWLAVRPGTDVALALGICHVLLTEKLYDADFIENCTFGFDKFADYLAGKGWDKVEKTPEWAAALTEIPADVIRRLAHQFVEQRTMLVSGWSCQRQHHGEQWPWAFVTLAAMVGQVGLPGGGFCQNYHLYSQGSPSSAAPALAPSMSGGTRKERKPWPAEKGAKVIPVARIVDMLEGPGKPYEHNGAKHLYPDVKLTYWVGGNPFHHHQDRNRMRQAWKKFETVIVQDFQWTASARFADIVLPAATTAERDDIEMIGTISKRAYVAMKKVIEPVFEAKSDYEIFSLLADRLGVAREFTDGKSEMDMIRDVYATAKKTADAKKSVALPEFDEFWQKGIIEFEIPEKNRRWVKYADFREDPVMNMLPTATGKIEIYSKAIEKMGYDDCPPHASWLEPAEWLGQKEKPYPLHLNSNHPTHRMHSQLNGTKVREIYEVAGREPCMINSKDAEARGIKSGDVVRLFNGRGQCLAGAVVSDDIRPGVVQLQEGAWYDPADITDAKTLCKHGDANVLTPDIGTSRLAQATSAHTCLVDVEKFTGALPSVTVFDAPAEA</sequence>
<organism evidence="15 16">
    <name type="scientific">Azospirillum picis</name>
    <dbReference type="NCBI Taxonomy" id="488438"/>
    <lineage>
        <taxon>Bacteria</taxon>
        <taxon>Pseudomonadati</taxon>
        <taxon>Pseudomonadota</taxon>
        <taxon>Alphaproteobacteria</taxon>
        <taxon>Rhodospirillales</taxon>
        <taxon>Azospirillaceae</taxon>
        <taxon>Azospirillum</taxon>
    </lineage>
</organism>
<dbReference type="Pfam" id="PF00384">
    <property type="entry name" value="Molybdopterin"/>
    <property type="match status" value="1"/>
</dbReference>
<dbReference type="InterPro" id="IPR006656">
    <property type="entry name" value="Mopterin_OxRdtase"/>
</dbReference>
<dbReference type="PANTHER" id="PTHR43742">
    <property type="entry name" value="TRIMETHYLAMINE-N-OXIDE REDUCTASE"/>
    <property type="match status" value="1"/>
</dbReference>
<evidence type="ECO:0000256" key="10">
    <source>
        <dbReference type="SAM" id="MobiDB-lite"/>
    </source>
</evidence>
<dbReference type="Pfam" id="PF18364">
    <property type="entry name" value="Molybdopterin_N"/>
    <property type="match status" value="1"/>
</dbReference>
<gene>
    <name evidence="15" type="ORF">QO018_005839</name>
</gene>
<dbReference type="InterPro" id="IPR009010">
    <property type="entry name" value="Asp_de-COase-like_dom_sf"/>
</dbReference>
<dbReference type="Gene3D" id="3.90.55.10">
    <property type="entry name" value="Dimethylsulfoxide Reductase, domain 3"/>
    <property type="match status" value="1"/>
</dbReference>
<name>A0ABU0MV38_9PROT</name>
<feature type="domain" description="Molybdopterin oxidoreductase" evidence="12">
    <location>
        <begin position="98"/>
        <end position="565"/>
    </location>
</feature>
<evidence type="ECO:0000256" key="8">
    <source>
        <dbReference type="ARBA" id="ARBA00022764"/>
    </source>
</evidence>
<keyword evidence="9 15" id="KW-0560">Oxidoreductase</keyword>
<feature type="region of interest" description="Disordered" evidence="10">
    <location>
        <begin position="416"/>
        <end position="435"/>
    </location>
</feature>
<evidence type="ECO:0000256" key="1">
    <source>
        <dbReference type="ARBA" id="ARBA00001942"/>
    </source>
</evidence>
<dbReference type="NCBIfam" id="NF011682">
    <property type="entry name" value="PRK15102.1"/>
    <property type="match status" value="1"/>
</dbReference>
<dbReference type="PROSITE" id="PS00490">
    <property type="entry name" value="MOLYBDOPTERIN_PROK_2"/>
    <property type="match status" value="1"/>
</dbReference>
<dbReference type="InterPro" id="IPR006655">
    <property type="entry name" value="Mopterin_OxRdtase_prok_CS"/>
</dbReference>
<dbReference type="RefSeq" id="WP_209990469.1">
    <property type="nucleotide sequence ID" value="NZ_JAGINO010000034.1"/>
</dbReference>
<dbReference type="GO" id="GO:0050626">
    <property type="term" value="F:trimethylamine-N-oxide reductase (cytochrome c) activity"/>
    <property type="evidence" value="ECO:0007669"/>
    <property type="project" value="UniProtKB-EC"/>
</dbReference>
<evidence type="ECO:0000259" key="12">
    <source>
        <dbReference type="Pfam" id="PF00384"/>
    </source>
</evidence>
<dbReference type="InterPro" id="IPR006311">
    <property type="entry name" value="TAT_signal"/>
</dbReference>
<evidence type="ECO:0000256" key="6">
    <source>
        <dbReference type="ARBA" id="ARBA00022723"/>
    </source>
</evidence>
<evidence type="ECO:0000256" key="3">
    <source>
        <dbReference type="ARBA" id="ARBA00010312"/>
    </source>
</evidence>
<dbReference type="InterPro" id="IPR041460">
    <property type="entry name" value="Molybdopterin_N"/>
</dbReference>
<accession>A0ABU0MV38</accession>
<protein>
    <recommendedName>
        <fullName evidence="4">trimethylamine-N-oxide reductase</fullName>
        <ecNumber evidence="4">1.7.2.3</ecNumber>
    </recommendedName>
</protein>
<evidence type="ECO:0000256" key="7">
    <source>
        <dbReference type="ARBA" id="ARBA00022729"/>
    </source>
</evidence>
<dbReference type="SUPFAM" id="SSF50692">
    <property type="entry name" value="ADC-like"/>
    <property type="match status" value="1"/>
</dbReference>
<keyword evidence="16" id="KW-1185">Reference proteome</keyword>
<dbReference type="Proteomes" id="UP001244552">
    <property type="component" value="Unassembled WGS sequence"/>
</dbReference>
<dbReference type="PANTHER" id="PTHR43742:SF10">
    <property type="entry name" value="TRIMETHYLAMINE-N-OXIDE REDUCTASE 2"/>
    <property type="match status" value="1"/>
</dbReference>
<evidence type="ECO:0000259" key="14">
    <source>
        <dbReference type="Pfam" id="PF18364"/>
    </source>
</evidence>
<feature type="domain" description="Molybdopterin oxidoreductase N-terminal" evidence="14">
    <location>
        <begin position="54"/>
        <end position="94"/>
    </location>
</feature>
<keyword evidence="6" id="KW-0479">Metal-binding</keyword>
<comment type="similarity">
    <text evidence="3">Belongs to the prokaryotic molybdopterin-containing oxidoreductase family.</text>
</comment>
<evidence type="ECO:0000313" key="15">
    <source>
        <dbReference type="EMBL" id="MDQ0536941.1"/>
    </source>
</evidence>
<comment type="cofactor">
    <cofactor evidence="1">
        <name>Mo-bis(molybdopterin guanine dinucleotide)</name>
        <dbReference type="ChEBI" id="CHEBI:60539"/>
    </cofactor>
</comment>
<comment type="subcellular location">
    <subcellularLocation>
        <location evidence="2">Periplasm</location>
    </subcellularLocation>
</comment>
<dbReference type="EC" id="1.7.2.3" evidence="4"/>
<dbReference type="Gene3D" id="3.40.228.10">
    <property type="entry name" value="Dimethylsulfoxide Reductase, domain 2"/>
    <property type="match status" value="1"/>
</dbReference>
<feature type="signal peptide" evidence="11">
    <location>
        <begin position="1"/>
        <end position="38"/>
    </location>
</feature>
<dbReference type="Pfam" id="PF01568">
    <property type="entry name" value="Molydop_binding"/>
    <property type="match status" value="1"/>
</dbReference>
<keyword evidence="8" id="KW-0574">Periplasm</keyword>
<feature type="domain" description="Molybdopterin dinucleotide-binding" evidence="13">
    <location>
        <begin position="684"/>
        <end position="804"/>
    </location>
</feature>
<evidence type="ECO:0000256" key="11">
    <source>
        <dbReference type="SAM" id="SignalP"/>
    </source>
</evidence>
<comment type="caution">
    <text evidence="15">The sequence shown here is derived from an EMBL/GenBank/DDBJ whole genome shotgun (WGS) entry which is preliminary data.</text>
</comment>
<feature type="chain" id="PRO_5045842395" description="trimethylamine-N-oxide reductase" evidence="11">
    <location>
        <begin position="39"/>
        <end position="827"/>
    </location>
</feature>
<dbReference type="EMBL" id="JAUSVU010000034">
    <property type="protein sequence ID" value="MDQ0536941.1"/>
    <property type="molecule type" value="Genomic_DNA"/>
</dbReference>
<evidence type="ECO:0000256" key="4">
    <source>
        <dbReference type="ARBA" id="ARBA00011885"/>
    </source>
</evidence>
<dbReference type="InterPro" id="IPR041954">
    <property type="entry name" value="CT_DMSOR/BSOR/TMAOR"/>
</dbReference>
<dbReference type="Gene3D" id="3.40.50.740">
    <property type="match status" value="1"/>
</dbReference>
<evidence type="ECO:0000256" key="2">
    <source>
        <dbReference type="ARBA" id="ARBA00004418"/>
    </source>
</evidence>
<reference evidence="15 16" key="1">
    <citation type="submission" date="2023-07" db="EMBL/GenBank/DDBJ databases">
        <title>Genomic Encyclopedia of Type Strains, Phase IV (KMG-IV): sequencing the most valuable type-strain genomes for metagenomic binning, comparative biology and taxonomic classification.</title>
        <authorList>
            <person name="Goeker M."/>
        </authorList>
    </citation>
    <scope>NUCLEOTIDE SEQUENCE [LARGE SCALE GENOMIC DNA]</scope>
    <source>
        <strain evidence="15 16">DSM 19922</strain>
    </source>
</reference>
<evidence type="ECO:0000259" key="13">
    <source>
        <dbReference type="Pfam" id="PF01568"/>
    </source>
</evidence>
<dbReference type="InterPro" id="IPR006658">
    <property type="entry name" value="BisC"/>
</dbReference>